<accession>A0AA38M536</accession>
<dbReference type="EMBL" id="JALNTZ010000008">
    <property type="protein sequence ID" value="KAJ3643329.1"/>
    <property type="molecule type" value="Genomic_DNA"/>
</dbReference>
<comment type="caution">
    <text evidence="2">The sequence shown here is derived from an EMBL/GenBank/DDBJ whole genome shotgun (WGS) entry which is preliminary data.</text>
</comment>
<dbReference type="AlphaFoldDB" id="A0AA38M536"/>
<gene>
    <name evidence="2" type="ORF">Zmor_026048</name>
</gene>
<proteinExistence type="predicted"/>
<protein>
    <submittedName>
        <fullName evidence="2">Uncharacterized protein</fullName>
    </submittedName>
</protein>
<evidence type="ECO:0000256" key="1">
    <source>
        <dbReference type="SAM" id="MobiDB-lite"/>
    </source>
</evidence>
<feature type="compositionally biased region" description="Basic and acidic residues" evidence="1">
    <location>
        <begin position="66"/>
        <end position="75"/>
    </location>
</feature>
<dbReference type="Proteomes" id="UP001168821">
    <property type="component" value="Unassembled WGS sequence"/>
</dbReference>
<reference evidence="2" key="1">
    <citation type="journal article" date="2023" name="G3 (Bethesda)">
        <title>Whole genome assemblies of Zophobas morio and Tenebrio molitor.</title>
        <authorList>
            <person name="Kaur S."/>
            <person name="Stinson S.A."/>
            <person name="diCenzo G.C."/>
        </authorList>
    </citation>
    <scope>NUCLEOTIDE SEQUENCE</scope>
    <source>
        <strain evidence="2">QUZm001</strain>
    </source>
</reference>
<sequence length="75" mass="8658">MRKRQQLNTLFVSVSALASYKKSILGDIWPSMAKIREFLPPALFKYIQEVTSRGDPDMHRRRHNGPKGDDQSVGW</sequence>
<evidence type="ECO:0000313" key="2">
    <source>
        <dbReference type="EMBL" id="KAJ3643329.1"/>
    </source>
</evidence>
<organism evidence="2 3">
    <name type="scientific">Zophobas morio</name>
    <dbReference type="NCBI Taxonomy" id="2755281"/>
    <lineage>
        <taxon>Eukaryota</taxon>
        <taxon>Metazoa</taxon>
        <taxon>Ecdysozoa</taxon>
        <taxon>Arthropoda</taxon>
        <taxon>Hexapoda</taxon>
        <taxon>Insecta</taxon>
        <taxon>Pterygota</taxon>
        <taxon>Neoptera</taxon>
        <taxon>Endopterygota</taxon>
        <taxon>Coleoptera</taxon>
        <taxon>Polyphaga</taxon>
        <taxon>Cucujiformia</taxon>
        <taxon>Tenebrionidae</taxon>
        <taxon>Zophobas</taxon>
    </lineage>
</organism>
<feature type="region of interest" description="Disordered" evidence="1">
    <location>
        <begin position="54"/>
        <end position="75"/>
    </location>
</feature>
<evidence type="ECO:0000313" key="3">
    <source>
        <dbReference type="Proteomes" id="UP001168821"/>
    </source>
</evidence>
<name>A0AA38M536_9CUCU</name>
<keyword evidence="3" id="KW-1185">Reference proteome</keyword>